<dbReference type="InterPro" id="IPR027417">
    <property type="entry name" value="P-loop_NTPase"/>
</dbReference>
<keyword evidence="2" id="KW-1185">Reference proteome</keyword>
<evidence type="ECO:0008006" key="3">
    <source>
        <dbReference type="Google" id="ProtNLM"/>
    </source>
</evidence>
<dbReference type="AlphaFoldDB" id="A0A0X3TV61"/>
<protein>
    <recommendedName>
        <fullName evidence="3">Sulfotransferase domain-containing protein</fullName>
    </recommendedName>
</protein>
<proteinExistence type="predicted"/>
<accession>A0A0X3TV61</accession>
<evidence type="ECO:0000313" key="2">
    <source>
        <dbReference type="Proteomes" id="UP000053690"/>
    </source>
</evidence>
<dbReference type="STRING" id="1685378.AVO44_14645"/>
<evidence type="ECO:0000313" key="1">
    <source>
        <dbReference type="EMBL" id="KUJ78386.1"/>
    </source>
</evidence>
<dbReference type="EMBL" id="LQBP01000007">
    <property type="protein sequence ID" value="KUJ78386.1"/>
    <property type="molecule type" value="Genomic_DNA"/>
</dbReference>
<dbReference type="Proteomes" id="UP000053690">
    <property type="component" value="Unassembled WGS sequence"/>
</dbReference>
<sequence length="248" mass="28723">MIGFIKARREKWMRSVRKRLAPLQLRRLLQNAPENCVIVASNGRSGSTMTFLALLKSLKKIKPRAVKHSSFVARMNDATFRAPCVYKTHDFPQSLSSWPENTRVVFCFGPAKDSAFSVHAAMEGYGPDWIESHFYHLHANGTYDELFERDVLQQARQIKEWVTFEDVPVLCVHYDAIWEYQDTISRFTGLEFKPPERRDRAPKDIPADLKAKADRVYDPIDEVIDQLPRCFIASKRYRTTVQELPVSD</sequence>
<dbReference type="SUPFAM" id="SSF52540">
    <property type="entry name" value="P-loop containing nucleoside triphosphate hydrolases"/>
    <property type="match status" value="1"/>
</dbReference>
<organism evidence="1 2">
    <name type="scientific">Ruegeria profundi</name>
    <dbReference type="NCBI Taxonomy" id="1685378"/>
    <lineage>
        <taxon>Bacteria</taxon>
        <taxon>Pseudomonadati</taxon>
        <taxon>Pseudomonadota</taxon>
        <taxon>Alphaproteobacteria</taxon>
        <taxon>Rhodobacterales</taxon>
        <taxon>Roseobacteraceae</taxon>
        <taxon>Ruegeria</taxon>
    </lineage>
</organism>
<reference evidence="2" key="1">
    <citation type="submission" date="2015-12" db="EMBL/GenBank/DDBJ databases">
        <authorList>
            <person name="Zhang G."/>
            <person name="Stingl U."/>
        </authorList>
    </citation>
    <scope>NUCLEOTIDE SEQUENCE [LARGE SCALE GENOMIC DNA]</scope>
    <source>
        <strain evidence="2">ZGT108</strain>
    </source>
</reference>
<name>A0A0X3TV61_9RHOB</name>
<comment type="caution">
    <text evidence="1">The sequence shown here is derived from an EMBL/GenBank/DDBJ whole genome shotgun (WGS) entry which is preliminary data.</text>
</comment>
<gene>
    <name evidence="1" type="ORF">AVO44_14645</name>
</gene>